<reference evidence="1" key="1">
    <citation type="journal article" date="2021" name="Proc. Natl. Acad. Sci. U.S.A.">
        <title>A Catalog of Tens of Thousands of Viruses from Human Metagenomes Reveals Hidden Associations with Chronic Diseases.</title>
        <authorList>
            <person name="Tisza M.J."/>
            <person name="Buck C.B."/>
        </authorList>
    </citation>
    <scope>NUCLEOTIDE SEQUENCE</scope>
    <source>
        <strain evidence="1">Ctxc31</strain>
    </source>
</reference>
<name>A0A8S5MND3_9CAUD</name>
<proteinExistence type="predicted"/>
<protein>
    <submittedName>
        <fullName evidence="1">Uncharacterized protein</fullName>
    </submittedName>
</protein>
<dbReference type="EMBL" id="BK014938">
    <property type="protein sequence ID" value="DAD83575.1"/>
    <property type="molecule type" value="Genomic_DNA"/>
</dbReference>
<sequence length="105" mass="12672">MIIKHIHTKHSNRNYWSARIRIENREYSVGIEEELTYDNKVYYMGYIKNTFLRKVFKNKYIVFGYSDYENTYRYILEAMIRVIKGDYSEIKGVGHCVAKPKDTNK</sequence>
<organism evidence="1">
    <name type="scientific">Siphoviridae sp. ctxc31</name>
    <dbReference type="NCBI Taxonomy" id="2826520"/>
    <lineage>
        <taxon>Viruses</taxon>
        <taxon>Duplodnaviria</taxon>
        <taxon>Heunggongvirae</taxon>
        <taxon>Uroviricota</taxon>
        <taxon>Caudoviricetes</taxon>
    </lineage>
</organism>
<evidence type="ECO:0000313" key="1">
    <source>
        <dbReference type="EMBL" id="DAD83575.1"/>
    </source>
</evidence>
<accession>A0A8S5MND3</accession>